<accession>Q6L1W0</accession>
<organism evidence="2 3">
    <name type="scientific">Picrophilus torridus (strain ATCC 700027 / DSM 9790 / JCM 10055 / NBRC 100828 / KAW 2/3)</name>
    <dbReference type="NCBI Taxonomy" id="1122961"/>
    <lineage>
        <taxon>Archaea</taxon>
        <taxon>Methanobacteriati</taxon>
        <taxon>Thermoplasmatota</taxon>
        <taxon>Thermoplasmata</taxon>
        <taxon>Thermoplasmatales</taxon>
        <taxon>Picrophilaceae</taxon>
        <taxon>Picrophilus</taxon>
    </lineage>
</organism>
<dbReference type="Proteomes" id="UP000000438">
    <property type="component" value="Chromosome"/>
</dbReference>
<dbReference type="KEGG" id="pto:PTO0457"/>
<gene>
    <name evidence="2" type="ordered locus">PTO0457</name>
</gene>
<dbReference type="InterPro" id="IPR036388">
    <property type="entry name" value="WH-like_DNA-bd_sf"/>
</dbReference>
<dbReference type="InterPro" id="IPR001845">
    <property type="entry name" value="HTH_ArsR_DNA-bd_dom"/>
</dbReference>
<dbReference type="EMBL" id="AE017261">
    <property type="protein sequence ID" value="AAT43042.1"/>
    <property type="molecule type" value="Genomic_DNA"/>
</dbReference>
<dbReference type="InParanoid" id="Q6L1W0"/>
<dbReference type="OrthoDB" id="35765at2157"/>
<sequence>MDLNDDNSRLIWWLLVGTRGGKTRSRIITLIKDEPKNIHQLSLEMNVNYRTIEHHIKIMLDNRIITFIGDGYGRSYVLSNYYRSNYSMIDEILRNYYNFDK</sequence>
<feature type="domain" description="HTH arsR-type" evidence="1">
    <location>
        <begin position="22"/>
        <end position="65"/>
    </location>
</feature>
<evidence type="ECO:0000259" key="1">
    <source>
        <dbReference type="Pfam" id="PF01022"/>
    </source>
</evidence>
<dbReference type="GeneID" id="2844446"/>
<dbReference type="SUPFAM" id="SSF46785">
    <property type="entry name" value="Winged helix' DNA-binding domain"/>
    <property type="match status" value="1"/>
</dbReference>
<dbReference type="Gene3D" id="1.10.10.10">
    <property type="entry name" value="Winged helix-like DNA-binding domain superfamily/Winged helix DNA-binding domain"/>
    <property type="match status" value="1"/>
</dbReference>
<dbReference type="RefSeq" id="WP_011177258.1">
    <property type="nucleotide sequence ID" value="NC_005877.1"/>
</dbReference>
<dbReference type="InterPro" id="IPR036390">
    <property type="entry name" value="WH_DNA-bd_sf"/>
</dbReference>
<proteinExistence type="predicted"/>
<reference evidence="2 3" key="1">
    <citation type="journal article" date="2004" name="Proc. Natl. Acad. Sci. U.S.A.">
        <title>Genome sequence of Picrophilus torridus and its implications for life around pH 0.</title>
        <authorList>
            <person name="Futterer O."/>
            <person name="Angelov A."/>
            <person name="Liesegang H."/>
            <person name="Gottschalk G."/>
            <person name="Schleper C."/>
            <person name="Schepers B."/>
            <person name="Dock C."/>
            <person name="Antranikian G."/>
            <person name="Liebl W."/>
        </authorList>
    </citation>
    <scope>NUCLEOTIDE SEQUENCE [LARGE SCALE GENOMIC DNA]</scope>
    <source>
        <strain evidence="3">ATCC 700027 / DSM 9790 / JCM 10055 / NBRC 100828</strain>
    </source>
</reference>
<evidence type="ECO:0000313" key="2">
    <source>
        <dbReference type="EMBL" id="AAT43042.1"/>
    </source>
</evidence>
<dbReference type="eggNOG" id="arCOG00731">
    <property type="taxonomic scope" value="Archaea"/>
</dbReference>
<dbReference type="PaxDb" id="263820-PTO0457"/>
<dbReference type="InterPro" id="IPR011991">
    <property type="entry name" value="ArsR-like_HTH"/>
</dbReference>
<evidence type="ECO:0000313" key="3">
    <source>
        <dbReference type="Proteomes" id="UP000000438"/>
    </source>
</evidence>
<dbReference type="AlphaFoldDB" id="Q6L1W0"/>
<dbReference type="HOGENOM" id="CLU_153620_0_0_2"/>
<dbReference type="Pfam" id="PF01022">
    <property type="entry name" value="HTH_5"/>
    <property type="match status" value="1"/>
</dbReference>
<dbReference type="CDD" id="cd00090">
    <property type="entry name" value="HTH_ARSR"/>
    <property type="match status" value="1"/>
</dbReference>
<name>Q6L1W0_PICTO</name>
<protein>
    <submittedName>
        <fullName evidence="2">Transcriptional regulator, ArsR family</fullName>
    </submittedName>
</protein>
<dbReference type="STRING" id="263820.PTO0457"/>
<dbReference type="GO" id="GO:0003700">
    <property type="term" value="F:DNA-binding transcription factor activity"/>
    <property type="evidence" value="ECO:0007669"/>
    <property type="project" value="InterPro"/>
</dbReference>